<evidence type="ECO:0000256" key="3">
    <source>
        <dbReference type="ARBA" id="ARBA00022989"/>
    </source>
</evidence>
<feature type="transmembrane region" description="Helical" evidence="5">
    <location>
        <begin position="179"/>
        <end position="199"/>
    </location>
</feature>
<dbReference type="Pfam" id="PF00892">
    <property type="entry name" value="EamA"/>
    <property type="match status" value="2"/>
</dbReference>
<evidence type="ECO:0000256" key="5">
    <source>
        <dbReference type="SAM" id="Phobius"/>
    </source>
</evidence>
<sequence length="295" mass="32404">MLYRQNLLLGALFILLSELMFASMGASVKYVTQTLPSDMAVFMRNLFGLALLMPLVWSNGWVSLRTEIIHLHLLRSVAGVSAMYCFFYALANLPLADGMLLKMTSPLFMPLIAWFWLSEPLRQRILLAIGIGFIGVILVLNPEGEFNHIALIGLLGGGFASLAKVTLRRLGRSEPSVRVVFYFALLSSLISSIPMFWGWRQPTAAEWGWLALIGLLGTLGQLMLTRGYAIASAATVSPMTYTSVLFGAGYGYLFWQETLTGQFIAGALLIAVAGLLAIGFRERIDDTLVSDPTRP</sequence>
<dbReference type="PANTHER" id="PTHR22911">
    <property type="entry name" value="ACYL-MALONYL CONDENSING ENZYME-RELATED"/>
    <property type="match status" value="1"/>
</dbReference>
<keyword evidence="8" id="KW-1185">Reference proteome</keyword>
<dbReference type="Proteomes" id="UP000094769">
    <property type="component" value="Unassembled WGS sequence"/>
</dbReference>
<feature type="transmembrane region" description="Helical" evidence="5">
    <location>
        <begin position="73"/>
        <end position="93"/>
    </location>
</feature>
<feature type="transmembrane region" description="Helical" evidence="5">
    <location>
        <begin position="124"/>
        <end position="140"/>
    </location>
</feature>
<feature type="transmembrane region" description="Helical" evidence="5">
    <location>
        <begin position="99"/>
        <end position="117"/>
    </location>
</feature>
<proteinExistence type="predicted"/>
<comment type="subcellular location">
    <subcellularLocation>
        <location evidence="1">Membrane</location>
        <topology evidence="1">Multi-pass membrane protein</topology>
    </subcellularLocation>
</comment>
<dbReference type="GO" id="GO:0016020">
    <property type="term" value="C:membrane"/>
    <property type="evidence" value="ECO:0007669"/>
    <property type="project" value="UniProtKB-SubCell"/>
</dbReference>
<keyword evidence="2 5" id="KW-0812">Transmembrane</keyword>
<dbReference type="AlphaFoldDB" id="A0A7Z1AED1"/>
<feature type="transmembrane region" description="Helical" evidence="5">
    <location>
        <begin position="261"/>
        <end position="280"/>
    </location>
</feature>
<feature type="domain" description="EamA" evidence="6">
    <location>
        <begin position="151"/>
        <end position="276"/>
    </location>
</feature>
<evidence type="ECO:0000313" key="7">
    <source>
        <dbReference type="EMBL" id="ODJ85929.1"/>
    </source>
</evidence>
<evidence type="ECO:0000259" key="6">
    <source>
        <dbReference type="Pfam" id="PF00892"/>
    </source>
</evidence>
<dbReference type="PANTHER" id="PTHR22911:SF6">
    <property type="entry name" value="SOLUTE CARRIER FAMILY 35 MEMBER G1"/>
    <property type="match status" value="1"/>
</dbReference>
<name>A0A7Z1AED1_9GAMM</name>
<dbReference type="EMBL" id="MARB01000031">
    <property type="protein sequence ID" value="ODJ85929.1"/>
    <property type="molecule type" value="Genomic_DNA"/>
</dbReference>
<dbReference type="InterPro" id="IPR037185">
    <property type="entry name" value="EmrE-like"/>
</dbReference>
<keyword evidence="3 5" id="KW-1133">Transmembrane helix</keyword>
<reference evidence="7 8" key="1">
    <citation type="submission" date="2016-06" db="EMBL/GenBank/DDBJ databases">
        <title>Genome sequence of endosymbiont of Candidatus Endolucinida thiodiazotropha.</title>
        <authorList>
            <person name="Poehlein A."/>
            <person name="Koenig S."/>
            <person name="Heiden S.E."/>
            <person name="Thuermer A."/>
            <person name="Voget S."/>
            <person name="Daniel R."/>
            <person name="Markert S."/>
            <person name="Gros O."/>
            <person name="Schweder T."/>
        </authorList>
    </citation>
    <scope>NUCLEOTIDE SEQUENCE [LARGE SCALE GENOMIC DNA]</scope>
    <source>
        <strain evidence="7 8">COS</strain>
    </source>
</reference>
<keyword evidence="4 5" id="KW-0472">Membrane</keyword>
<feature type="domain" description="EamA" evidence="6">
    <location>
        <begin position="9"/>
        <end position="140"/>
    </location>
</feature>
<organism evidence="7 8">
    <name type="scientific">Candidatus Thiodiazotropha endolucinida</name>
    <dbReference type="NCBI Taxonomy" id="1655433"/>
    <lineage>
        <taxon>Bacteria</taxon>
        <taxon>Pseudomonadati</taxon>
        <taxon>Pseudomonadota</taxon>
        <taxon>Gammaproteobacteria</taxon>
        <taxon>Chromatiales</taxon>
        <taxon>Sedimenticolaceae</taxon>
        <taxon>Candidatus Thiodiazotropha</taxon>
    </lineage>
</organism>
<comment type="caution">
    <text evidence="7">The sequence shown here is derived from an EMBL/GenBank/DDBJ whole genome shotgun (WGS) entry which is preliminary data.</text>
</comment>
<accession>A0A7Z1AED1</accession>
<evidence type="ECO:0000313" key="8">
    <source>
        <dbReference type="Proteomes" id="UP000094769"/>
    </source>
</evidence>
<feature type="transmembrane region" description="Helical" evidence="5">
    <location>
        <begin position="146"/>
        <end position="167"/>
    </location>
</feature>
<evidence type="ECO:0000256" key="2">
    <source>
        <dbReference type="ARBA" id="ARBA00022692"/>
    </source>
</evidence>
<evidence type="ECO:0000256" key="4">
    <source>
        <dbReference type="ARBA" id="ARBA00023136"/>
    </source>
</evidence>
<feature type="transmembrane region" description="Helical" evidence="5">
    <location>
        <begin position="236"/>
        <end position="255"/>
    </location>
</feature>
<protein>
    <submittedName>
        <fullName evidence="7">EamA-like transporter family protein</fullName>
    </submittedName>
</protein>
<dbReference type="InterPro" id="IPR000620">
    <property type="entry name" value="EamA_dom"/>
</dbReference>
<feature type="transmembrane region" description="Helical" evidence="5">
    <location>
        <begin position="205"/>
        <end position="224"/>
    </location>
</feature>
<feature type="transmembrane region" description="Helical" evidence="5">
    <location>
        <begin position="41"/>
        <end position="61"/>
    </location>
</feature>
<gene>
    <name evidence="7" type="ORF">CODIS_38240</name>
</gene>
<evidence type="ECO:0000256" key="1">
    <source>
        <dbReference type="ARBA" id="ARBA00004141"/>
    </source>
</evidence>
<dbReference type="SUPFAM" id="SSF103481">
    <property type="entry name" value="Multidrug resistance efflux transporter EmrE"/>
    <property type="match status" value="2"/>
</dbReference>
<dbReference type="RefSeq" id="WP_083220902.1">
    <property type="nucleotide sequence ID" value="NZ_MARB01000031.1"/>
</dbReference>